<dbReference type="Pfam" id="PF26154">
    <property type="entry name" value="DUF8042"/>
    <property type="match status" value="1"/>
</dbReference>
<evidence type="ECO:0000259" key="1">
    <source>
        <dbReference type="Pfam" id="PF26154"/>
    </source>
</evidence>
<dbReference type="EMBL" id="FMYT01000018">
    <property type="protein sequence ID" value="SDC91205.1"/>
    <property type="molecule type" value="Genomic_DNA"/>
</dbReference>
<dbReference type="Proteomes" id="UP000324896">
    <property type="component" value="Unassembled WGS sequence"/>
</dbReference>
<protein>
    <recommendedName>
        <fullName evidence="1">DUF8042 domain-containing protein</fullName>
    </recommendedName>
</protein>
<dbReference type="InterPro" id="IPR058355">
    <property type="entry name" value="DUF8042"/>
</dbReference>
<sequence length="147" mass="17438">MKYFQETELDLERFEEIKFETQKINKLINETIKEAESYLPKLKAGLNESAKLFRRKDYSKASKLFNQVVDGIEWYLNILKSIIDLKEKDNVIDKVKELLNKFNLALNRAMISLNQEKFNDFADLLEVEIIEYLDKLQSCHQELLDLT</sequence>
<dbReference type="RefSeq" id="WP_149796836.1">
    <property type="nucleotide sequence ID" value="NZ_FMYT01000018.1"/>
</dbReference>
<name>A0A1G6QHT0_9FIRM</name>
<gene>
    <name evidence="2" type="ORF">SAMN04488597_1189</name>
</gene>
<evidence type="ECO:0000313" key="2">
    <source>
        <dbReference type="EMBL" id="SDC91205.1"/>
    </source>
</evidence>
<proteinExistence type="predicted"/>
<feature type="domain" description="DUF8042" evidence="1">
    <location>
        <begin position="30"/>
        <end position="143"/>
    </location>
</feature>
<reference evidence="2 3" key="1">
    <citation type="submission" date="2016-10" db="EMBL/GenBank/DDBJ databases">
        <authorList>
            <person name="Varghese N."/>
            <person name="Submissions S."/>
        </authorList>
    </citation>
    <scope>NUCLEOTIDE SEQUENCE [LARGE SCALE GENOMIC DNA]</scope>
    <source>
        <strain evidence="2 3">WG10</strain>
    </source>
</reference>
<organism evidence="2 3">
    <name type="scientific">Halanaerobium congolense</name>
    <dbReference type="NCBI Taxonomy" id="54121"/>
    <lineage>
        <taxon>Bacteria</taxon>
        <taxon>Bacillati</taxon>
        <taxon>Bacillota</taxon>
        <taxon>Clostridia</taxon>
        <taxon>Halanaerobiales</taxon>
        <taxon>Halanaerobiaceae</taxon>
        <taxon>Halanaerobium</taxon>
    </lineage>
</organism>
<dbReference type="AlphaFoldDB" id="A0A1G6QHT0"/>
<accession>A0A1G6QHT0</accession>
<evidence type="ECO:0000313" key="3">
    <source>
        <dbReference type="Proteomes" id="UP000324896"/>
    </source>
</evidence>